<dbReference type="Proteomes" id="UP000326452">
    <property type="component" value="Unassembled WGS sequence"/>
</dbReference>
<evidence type="ECO:0000256" key="1">
    <source>
        <dbReference type="SAM" id="Phobius"/>
    </source>
</evidence>
<name>A0A5E7VPF2_PSEFL</name>
<gene>
    <name evidence="3" type="ORF">PS941_05759</name>
</gene>
<sequence length="211" mass="23559">MFAKTPPKPESFKVFLDALKSINSNRHDKQSLIRIVEEVSTLMQSNIDFYSTLSTRHTSRAKKTRWIAIGFGTIGVLAPLLGGINEYFKGLVGWGYPALAIAGAAMLADRSFGYTRGHIRYVIARLELKHLLTNFQVQWSMWLANHPENTLAPEQLKEAEAFLQKFVDTAHEIVKAETAAWGIAVVEDMQELKNLIGQNAKAKTDDSKDPG</sequence>
<feature type="transmembrane region" description="Helical" evidence="1">
    <location>
        <begin position="91"/>
        <end position="108"/>
    </location>
</feature>
<dbReference type="RefSeq" id="WP_191625215.1">
    <property type="nucleotide sequence ID" value="NZ_CABVJC010000013.1"/>
</dbReference>
<keyword evidence="1" id="KW-0812">Transmembrane</keyword>
<evidence type="ECO:0000259" key="2">
    <source>
        <dbReference type="Pfam" id="PF18183"/>
    </source>
</evidence>
<dbReference type="Pfam" id="PF18183">
    <property type="entry name" value="SLATT_2"/>
    <property type="match status" value="1"/>
</dbReference>
<dbReference type="AlphaFoldDB" id="A0A5E7VPF2"/>
<accession>A0A5E7VPF2</accession>
<dbReference type="InterPro" id="IPR040688">
    <property type="entry name" value="SLATT_2"/>
</dbReference>
<feature type="transmembrane region" description="Helical" evidence="1">
    <location>
        <begin position="66"/>
        <end position="85"/>
    </location>
</feature>
<protein>
    <recommendedName>
        <fullName evidence="2">SMODS and SLOG-associating 2TM effector domain-containing protein</fullName>
    </recommendedName>
</protein>
<evidence type="ECO:0000313" key="3">
    <source>
        <dbReference type="EMBL" id="VVQ24474.1"/>
    </source>
</evidence>
<organism evidence="3 4">
    <name type="scientific">Pseudomonas fluorescens</name>
    <dbReference type="NCBI Taxonomy" id="294"/>
    <lineage>
        <taxon>Bacteria</taxon>
        <taxon>Pseudomonadati</taxon>
        <taxon>Pseudomonadota</taxon>
        <taxon>Gammaproteobacteria</taxon>
        <taxon>Pseudomonadales</taxon>
        <taxon>Pseudomonadaceae</taxon>
        <taxon>Pseudomonas</taxon>
    </lineage>
</organism>
<dbReference type="EMBL" id="CABVJC010000013">
    <property type="protein sequence ID" value="VVQ24474.1"/>
    <property type="molecule type" value="Genomic_DNA"/>
</dbReference>
<keyword evidence="1" id="KW-0472">Membrane</keyword>
<reference evidence="3 4" key="1">
    <citation type="submission" date="2019-09" db="EMBL/GenBank/DDBJ databases">
        <authorList>
            <person name="Chandra G."/>
            <person name="Truman W A."/>
        </authorList>
    </citation>
    <scope>NUCLEOTIDE SEQUENCE [LARGE SCALE GENOMIC DNA]</scope>
    <source>
        <strain evidence="3">PS941</strain>
    </source>
</reference>
<dbReference type="NCBIfam" id="NF033633">
    <property type="entry name" value="SLATT_2"/>
    <property type="match status" value="1"/>
</dbReference>
<proteinExistence type="predicted"/>
<keyword evidence="1" id="KW-1133">Transmembrane helix</keyword>
<evidence type="ECO:0000313" key="4">
    <source>
        <dbReference type="Proteomes" id="UP000326452"/>
    </source>
</evidence>
<feature type="domain" description="SMODS and SLOG-associating 2TM effector" evidence="2">
    <location>
        <begin position="32"/>
        <end position="186"/>
    </location>
</feature>